<evidence type="ECO:0008006" key="3">
    <source>
        <dbReference type="Google" id="ProtNLM"/>
    </source>
</evidence>
<dbReference type="OMA" id="ITHIVWD"/>
<dbReference type="RefSeq" id="XP_016221965.1">
    <property type="nucleotide sequence ID" value="XM_016372633.1"/>
</dbReference>
<keyword evidence="2" id="KW-1185">Reference proteome</keyword>
<organism evidence="1 2">
    <name type="scientific">Exophiala mesophila</name>
    <name type="common">Black yeast-like fungus</name>
    <dbReference type="NCBI Taxonomy" id="212818"/>
    <lineage>
        <taxon>Eukaryota</taxon>
        <taxon>Fungi</taxon>
        <taxon>Dikarya</taxon>
        <taxon>Ascomycota</taxon>
        <taxon>Pezizomycotina</taxon>
        <taxon>Eurotiomycetes</taxon>
        <taxon>Chaetothyriomycetidae</taxon>
        <taxon>Chaetothyriales</taxon>
        <taxon>Herpotrichiellaceae</taxon>
        <taxon>Exophiala</taxon>
    </lineage>
</organism>
<dbReference type="STRING" id="212818.A0A0D1XQL4"/>
<dbReference type="AlphaFoldDB" id="A0A0D1XQL4"/>
<proteinExistence type="predicted"/>
<dbReference type="InterPro" id="IPR011009">
    <property type="entry name" value="Kinase-like_dom_sf"/>
</dbReference>
<protein>
    <recommendedName>
        <fullName evidence="3">Protein kinase domain-containing protein</fullName>
    </recommendedName>
</protein>
<dbReference type="GeneID" id="27325545"/>
<dbReference type="HOGENOM" id="CLU_1165772_0_0_1"/>
<evidence type="ECO:0000313" key="2">
    <source>
        <dbReference type="Proteomes" id="UP000054302"/>
    </source>
</evidence>
<gene>
    <name evidence="1" type="ORF">PV10_07700</name>
</gene>
<reference evidence="1 2" key="1">
    <citation type="submission" date="2015-01" db="EMBL/GenBank/DDBJ databases">
        <title>The Genome Sequence of Exophiala mesophila CBS40295.</title>
        <authorList>
            <consortium name="The Broad Institute Genomics Platform"/>
            <person name="Cuomo C."/>
            <person name="de Hoog S."/>
            <person name="Gorbushina A."/>
            <person name="Stielow B."/>
            <person name="Teixiera M."/>
            <person name="Abouelleil A."/>
            <person name="Chapman S.B."/>
            <person name="Priest M."/>
            <person name="Young S.K."/>
            <person name="Wortman J."/>
            <person name="Nusbaum C."/>
            <person name="Birren B."/>
        </authorList>
    </citation>
    <scope>NUCLEOTIDE SEQUENCE [LARGE SCALE GENOMIC DNA]</scope>
    <source>
        <strain evidence="1 2">CBS 40295</strain>
    </source>
</reference>
<dbReference type="Proteomes" id="UP000054302">
    <property type="component" value="Unassembled WGS sequence"/>
</dbReference>
<dbReference type="VEuPathDB" id="FungiDB:PV10_07700"/>
<dbReference type="SUPFAM" id="SSF56112">
    <property type="entry name" value="Protein kinase-like (PK-like)"/>
    <property type="match status" value="1"/>
</dbReference>
<dbReference type="OrthoDB" id="5401170at2759"/>
<accession>A0A0D1XQL4</accession>
<sequence>MGDANVHLPAFLPKTIEFAPGVSYELLQPITTFRHCHDGSPAEGRIVLTCKRVQDDEVNSLEYIIKIKARVPERNSNPEATTEATSSNTTRAELKALSVFRNINNPYAPHLVDYKEAVQGPHGPLPGGYLTFTVMTKMPGDSLHNLYFWGMPDDERKDITGKFLIALRSIYSLGIEPVDCALRNVLWERETKTCTVIDFELWRPIEGPIQDEIKEVQRWGLARTPAHKNHWEAWNAQWR</sequence>
<name>A0A0D1XQL4_EXOME</name>
<dbReference type="EMBL" id="KN847524">
    <property type="protein sequence ID" value="KIV90391.1"/>
    <property type="molecule type" value="Genomic_DNA"/>
</dbReference>
<evidence type="ECO:0000313" key="1">
    <source>
        <dbReference type="EMBL" id="KIV90391.1"/>
    </source>
</evidence>